<dbReference type="EC" id="2.7.1.180" evidence="1 10"/>
<protein>
    <recommendedName>
        <fullName evidence="2 10">FAD:protein FMN transferase</fullName>
        <ecNumber evidence="1 10">2.7.1.180</ecNumber>
    </recommendedName>
    <alternativeName>
        <fullName evidence="8 10">Flavin transferase</fullName>
    </alternativeName>
</protein>
<dbReference type="PIRSF" id="PIRSF006268">
    <property type="entry name" value="ApbE"/>
    <property type="match status" value="1"/>
</dbReference>
<keyword evidence="7 10" id="KW-0460">Magnesium</keyword>
<dbReference type="Pfam" id="PF02424">
    <property type="entry name" value="ApbE"/>
    <property type="match status" value="1"/>
</dbReference>
<dbReference type="Gene3D" id="3.10.520.10">
    <property type="entry name" value="ApbE-like domains"/>
    <property type="match status" value="1"/>
</dbReference>
<dbReference type="AlphaFoldDB" id="A0A1T4YM35"/>
<dbReference type="OrthoDB" id="9812112at2"/>
<gene>
    <name evidence="12" type="ORF">SAMN02745166_03633</name>
</gene>
<reference evidence="13" key="1">
    <citation type="submission" date="2017-02" db="EMBL/GenBank/DDBJ databases">
        <authorList>
            <person name="Varghese N."/>
            <person name="Submissions S."/>
        </authorList>
    </citation>
    <scope>NUCLEOTIDE SEQUENCE [LARGE SCALE GENOMIC DNA]</scope>
    <source>
        <strain evidence="13">ATCC 700200</strain>
    </source>
</reference>
<evidence type="ECO:0000256" key="5">
    <source>
        <dbReference type="ARBA" id="ARBA00022723"/>
    </source>
</evidence>
<feature type="binding site" evidence="11">
    <location>
        <position position="153"/>
    </location>
    <ligand>
        <name>Mg(2+)</name>
        <dbReference type="ChEBI" id="CHEBI:18420"/>
    </ligand>
</feature>
<evidence type="ECO:0000256" key="10">
    <source>
        <dbReference type="PIRNR" id="PIRNR006268"/>
    </source>
</evidence>
<evidence type="ECO:0000256" key="7">
    <source>
        <dbReference type="ARBA" id="ARBA00022842"/>
    </source>
</evidence>
<proteinExistence type="inferred from homology"/>
<dbReference type="PANTHER" id="PTHR30040:SF2">
    <property type="entry name" value="FAD:PROTEIN FMN TRANSFERASE"/>
    <property type="match status" value="1"/>
</dbReference>
<evidence type="ECO:0000256" key="8">
    <source>
        <dbReference type="ARBA" id="ARBA00031306"/>
    </source>
</evidence>
<evidence type="ECO:0000256" key="1">
    <source>
        <dbReference type="ARBA" id="ARBA00011955"/>
    </source>
</evidence>
<feature type="binding site" evidence="11">
    <location>
        <position position="257"/>
    </location>
    <ligand>
        <name>Mg(2+)</name>
        <dbReference type="ChEBI" id="CHEBI:18420"/>
    </ligand>
</feature>
<evidence type="ECO:0000256" key="6">
    <source>
        <dbReference type="ARBA" id="ARBA00022827"/>
    </source>
</evidence>
<dbReference type="InterPro" id="IPR024932">
    <property type="entry name" value="ApbE"/>
</dbReference>
<comment type="similarity">
    <text evidence="10">Belongs to the ApbE family.</text>
</comment>
<keyword evidence="13" id="KW-1185">Reference proteome</keyword>
<organism evidence="12 13">
    <name type="scientific">Prosthecobacter debontii</name>
    <dbReference type="NCBI Taxonomy" id="48467"/>
    <lineage>
        <taxon>Bacteria</taxon>
        <taxon>Pseudomonadati</taxon>
        <taxon>Verrucomicrobiota</taxon>
        <taxon>Verrucomicrobiia</taxon>
        <taxon>Verrucomicrobiales</taxon>
        <taxon>Verrucomicrobiaceae</taxon>
        <taxon>Prosthecobacter</taxon>
    </lineage>
</organism>
<dbReference type="EMBL" id="FUYE01000013">
    <property type="protein sequence ID" value="SKB02345.1"/>
    <property type="molecule type" value="Genomic_DNA"/>
</dbReference>
<evidence type="ECO:0000256" key="11">
    <source>
        <dbReference type="PIRSR" id="PIRSR006268-2"/>
    </source>
</evidence>
<dbReference type="Proteomes" id="UP000190774">
    <property type="component" value="Unassembled WGS sequence"/>
</dbReference>
<keyword evidence="3 10" id="KW-0285">Flavoprotein</keyword>
<evidence type="ECO:0000256" key="3">
    <source>
        <dbReference type="ARBA" id="ARBA00022630"/>
    </source>
</evidence>
<dbReference type="PANTHER" id="PTHR30040">
    <property type="entry name" value="THIAMINE BIOSYNTHESIS LIPOPROTEIN APBE"/>
    <property type="match status" value="1"/>
</dbReference>
<accession>A0A1T4YM35</accession>
<evidence type="ECO:0000256" key="4">
    <source>
        <dbReference type="ARBA" id="ARBA00022679"/>
    </source>
</evidence>
<evidence type="ECO:0000313" key="13">
    <source>
        <dbReference type="Proteomes" id="UP000190774"/>
    </source>
</evidence>
<evidence type="ECO:0000256" key="2">
    <source>
        <dbReference type="ARBA" id="ARBA00016337"/>
    </source>
</evidence>
<dbReference type="InterPro" id="IPR003374">
    <property type="entry name" value="ApbE-like_sf"/>
</dbReference>
<name>A0A1T4YM35_9BACT</name>
<feature type="binding site" evidence="11">
    <location>
        <position position="253"/>
    </location>
    <ligand>
        <name>Mg(2+)</name>
        <dbReference type="ChEBI" id="CHEBI:18420"/>
    </ligand>
</feature>
<evidence type="ECO:0000256" key="9">
    <source>
        <dbReference type="ARBA" id="ARBA00048540"/>
    </source>
</evidence>
<dbReference type="GO" id="GO:0046872">
    <property type="term" value="F:metal ion binding"/>
    <property type="evidence" value="ECO:0007669"/>
    <property type="project" value="UniProtKB-UniRule"/>
</dbReference>
<dbReference type="SUPFAM" id="SSF143631">
    <property type="entry name" value="ApbE-like"/>
    <property type="match status" value="1"/>
</dbReference>
<keyword evidence="6 10" id="KW-0274">FAD</keyword>
<comment type="cofactor">
    <cofactor evidence="11">
        <name>Mg(2+)</name>
        <dbReference type="ChEBI" id="CHEBI:18420"/>
    </cofactor>
    <cofactor evidence="11">
        <name>Mn(2+)</name>
        <dbReference type="ChEBI" id="CHEBI:29035"/>
    </cofactor>
    <text evidence="11">Magnesium. Can also use manganese.</text>
</comment>
<sequence>MSEYHCFAHEAMATSFEVIVSQDDVDATYAAQAAEAVFAEVDRLEEELSRFRSTSDIARLSSLKAGETLAVSLAVWDCLHLAKTVHEETQGAFDITIGPLMQLWRSGEGHLIEPDAERLAQARHSIGSHLFELHEDGCKVTVHADRMLFDLGAVGKGYALDQAVQILQDWSITRAFLNAGDSTLLALQPPSGEDAWGITLAEGSREMQLKEQALSGSGFMVKGAHIMNPRTLTPVALQEKRSYALAPTAALSDALSTAFMIMSPEEITALCERNPGIQWLEVSH</sequence>
<dbReference type="GO" id="GO:0016740">
    <property type="term" value="F:transferase activity"/>
    <property type="evidence" value="ECO:0007669"/>
    <property type="project" value="UniProtKB-UniRule"/>
</dbReference>
<keyword evidence="5 10" id="KW-0479">Metal-binding</keyword>
<evidence type="ECO:0000313" key="12">
    <source>
        <dbReference type="EMBL" id="SKB02345.1"/>
    </source>
</evidence>
<keyword evidence="4 10" id="KW-0808">Transferase</keyword>
<comment type="catalytic activity">
    <reaction evidence="9 10">
        <text>L-threonyl-[protein] + FAD = FMN-L-threonyl-[protein] + AMP + H(+)</text>
        <dbReference type="Rhea" id="RHEA:36847"/>
        <dbReference type="Rhea" id="RHEA-COMP:11060"/>
        <dbReference type="Rhea" id="RHEA-COMP:11061"/>
        <dbReference type="ChEBI" id="CHEBI:15378"/>
        <dbReference type="ChEBI" id="CHEBI:30013"/>
        <dbReference type="ChEBI" id="CHEBI:57692"/>
        <dbReference type="ChEBI" id="CHEBI:74257"/>
        <dbReference type="ChEBI" id="CHEBI:456215"/>
        <dbReference type="EC" id="2.7.1.180"/>
    </reaction>
</comment>
<keyword evidence="12" id="KW-0449">Lipoprotein</keyword>